<name>I1BTA6_RHIO9</name>
<dbReference type="AlphaFoldDB" id="I1BTA6"/>
<keyword evidence="2" id="KW-1185">Reference proteome</keyword>
<organism evidence="1 2">
    <name type="scientific">Rhizopus delemar (strain RA 99-880 / ATCC MYA-4621 / FGSC 9543 / NRRL 43880)</name>
    <name type="common">Mucormycosis agent</name>
    <name type="synonym">Rhizopus arrhizus var. delemar</name>
    <dbReference type="NCBI Taxonomy" id="246409"/>
    <lineage>
        <taxon>Eukaryota</taxon>
        <taxon>Fungi</taxon>
        <taxon>Fungi incertae sedis</taxon>
        <taxon>Mucoromycota</taxon>
        <taxon>Mucoromycotina</taxon>
        <taxon>Mucoromycetes</taxon>
        <taxon>Mucorales</taxon>
        <taxon>Mucorineae</taxon>
        <taxon>Rhizopodaceae</taxon>
        <taxon>Rhizopus</taxon>
    </lineage>
</organism>
<gene>
    <name evidence="1" type="ORF">RO3G_04141</name>
</gene>
<sequence length="72" mass="7961">MTEIYNLATGKAANIIRCLSVFKELYLDLLELAHDLKSAKKAQKKEAINTLMCGTSMVKDKSNDASSSIRLL</sequence>
<protein>
    <submittedName>
        <fullName evidence="1">Uncharacterized protein</fullName>
    </submittedName>
</protein>
<dbReference type="GeneID" id="93611112"/>
<evidence type="ECO:0000313" key="2">
    <source>
        <dbReference type="Proteomes" id="UP000009138"/>
    </source>
</evidence>
<dbReference type="EMBL" id="CH476733">
    <property type="protein sequence ID" value="EIE79436.1"/>
    <property type="molecule type" value="Genomic_DNA"/>
</dbReference>
<dbReference type="RefSeq" id="XP_067514832.1">
    <property type="nucleotide sequence ID" value="XM_067658731.1"/>
</dbReference>
<dbReference type="Proteomes" id="UP000009138">
    <property type="component" value="Unassembled WGS sequence"/>
</dbReference>
<proteinExistence type="predicted"/>
<dbReference type="VEuPathDB" id="FungiDB:RO3G_04141"/>
<evidence type="ECO:0000313" key="1">
    <source>
        <dbReference type="EMBL" id="EIE79436.1"/>
    </source>
</evidence>
<accession>I1BTA6</accession>
<reference evidence="1 2" key="1">
    <citation type="journal article" date="2009" name="PLoS Genet.">
        <title>Genomic analysis of the basal lineage fungus Rhizopus oryzae reveals a whole-genome duplication.</title>
        <authorList>
            <person name="Ma L.-J."/>
            <person name="Ibrahim A.S."/>
            <person name="Skory C."/>
            <person name="Grabherr M.G."/>
            <person name="Burger G."/>
            <person name="Butler M."/>
            <person name="Elias M."/>
            <person name="Idnurm A."/>
            <person name="Lang B.F."/>
            <person name="Sone T."/>
            <person name="Abe A."/>
            <person name="Calvo S.E."/>
            <person name="Corrochano L.M."/>
            <person name="Engels R."/>
            <person name="Fu J."/>
            <person name="Hansberg W."/>
            <person name="Kim J.-M."/>
            <person name="Kodira C.D."/>
            <person name="Koehrsen M.J."/>
            <person name="Liu B."/>
            <person name="Miranda-Saavedra D."/>
            <person name="O'Leary S."/>
            <person name="Ortiz-Castellanos L."/>
            <person name="Poulter R."/>
            <person name="Rodriguez-Romero J."/>
            <person name="Ruiz-Herrera J."/>
            <person name="Shen Y.-Q."/>
            <person name="Zeng Q."/>
            <person name="Galagan J."/>
            <person name="Birren B.W."/>
            <person name="Cuomo C.A."/>
            <person name="Wickes B.L."/>
        </authorList>
    </citation>
    <scope>NUCLEOTIDE SEQUENCE [LARGE SCALE GENOMIC DNA]</scope>
    <source>
        <strain evidence="2">RA 99-880 / ATCC MYA-4621 / FGSC 9543 / NRRL 43880</strain>
    </source>
</reference>
<dbReference type="InParanoid" id="I1BTA6"/>